<dbReference type="AlphaFoldDB" id="A0A1J4L141"/>
<dbReference type="GeneID" id="94831599"/>
<dbReference type="Gene3D" id="3.90.550.10">
    <property type="entry name" value="Spore Coat Polysaccharide Biosynthesis Protein SpsA, Chain A"/>
    <property type="match status" value="1"/>
</dbReference>
<dbReference type="Proteomes" id="UP000179807">
    <property type="component" value="Unassembled WGS sequence"/>
</dbReference>
<dbReference type="EMBL" id="MLAK01000068">
    <property type="protein sequence ID" value="OHT16800.1"/>
    <property type="molecule type" value="Genomic_DNA"/>
</dbReference>
<dbReference type="InterPro" id="IPR029044">
    <property type="entry name" value="Nucleotide-diphossugar_trans"/>
</dbReference>
<evidence type="ECO:0000313" key="3">
    <source>
        <dbReference type="Proteomes" id="UP000179807"/>
    </source>
</evidence>
<comment type="caution">
    <text evidence="2">The sequence shown here is derived from an EMBL/GenBank/DDBJ whole genome shotgun (WGS) entry which is preliminary data.</text>
</comment>
<name>A0A1J4L141_9EUKA</name>
<keyword evidence="3" id="KW-1185">Reference proteome</keyword>
<evidence type="ECO:0000313" key="2">
    <source>
        <dbReference type="EMBL" id="OHT16800.1"/>
    </source>
</evidence>
<dbReference type="VEuPathDB" id="TrichDB:TRFO_12866"/>
<gene>
    <name evidence="2" type="ORF">TRFO_12866</name>
</gene>
<keyword evidence="1" id="KW-1133">Transmembrane helix</keyword>
<dbReference type="OrthoDB" id="2329609at2759"/>
<dbReference type="SUPFAM" id="SSF53448">
    <property type="entry name" value="Nucleotide-diphospho-sugar transferases"/>
    <property type="match status" value="1"/>
</dbReference>
<sequence>MIPQALRDDNVHDKMPIYLKMLPRPAQKFFLRYLTSPVLLVVGILVFLVLIPLLLQDRIDLASNGINNILILDPRYKELIYNLPKNRWFDLTVQYRREKLNQFTPYKTINKTKCIDRENYLFEFSRLAHLDPYKDDLSQPHTLVVGDKTDVGKSLISQLKNRNIPVAHFGCQNSIDFSTYEAQKILEHVNISRAIVTCPMDFPKYSTTDGLQSVKKSYGIYIRGLFRYFQFRKIPFILAIPDPVEGEHETVSTMFEGKIVKFPLLMGPDSLVSHTMKECAISGKSRIEIRGNVSFCELTADQVADYLIENNKIPMRTHIIGSMSLSPQEILERINKENPKCNVTIVDSPHSSNKSPLTYTKVTLSGSQDEITKSLQQTDSSDTENPYLSIVVVGRHDNFSNGFETRTQNFINSIGKGLERHPLANIELVFVDYATPSDQTPLSSTFIFPDTLKDRTRFINIPVERHLQLQKKLNSTLSFFEYIVKNAGIRRAKGKFVLSTNPDNIFPSTFFQLVEQEDFNEGVFYRSIRWDTRDHTFDDITIDDLYQAMGEPWRLKSFDVKQRCHQGSSRFLISDSSQRFLDQAYPCGGGDFIMLSKEMWEASWGFDEVPANPNVDAVFLAKFMKMIPGYARMFLHPINMHQKHEKKNVMRKAVNDHDVVMAEYACNGESKSLGKIYDNYKWGFAGEEFEEVRI</sequence>
<reference evidence="2" key="1">
    <citation type="submission" date="2016-10" db="EMBL/GenBank/DDBJ databases">
        <authorList>
            <person name="Benchimol M."/>
            <person name="Almeida L.G."/>
            <person name="Vasconcelos A.T."/>
            <person name="Perreira-Neves A."/>
            <person name="Rosa I.A."/>
            <person name="Tasca T."/>
            <person name="Bogo M.R."/>
            <person name="de Souza W."/>
        </authorList>
    </citation>
    <scope>NUCLEOTIDE SEQUENCE [LARGE SCALE GENOMIC DNA]</scope>
    <source>
        <strain evidence="2">K</strain>
    </source>
</reference>
<dbReference type="RefSeq" id="XP_068369936.1">
    <property type="nucleotide sequence ID" value="XM_068496895.1"/>
</dbReference>
<evidence type="ECO:0000256" key="1">
    <source>
        <dbReference type="SAM" id="Phobius"/>
    </source>
</evidence>
<keyword evidence="1" id="KW-0472">Membrane</keyword>
<protein>
    <submittedName>
        <fullName evidence="2">Uncharacterized protein</fullName>
    </submittedName>
</protein>
<organism evidence="2 3">
    <name type="scientific">Tritrichomonas foetus</name>
    <dbReference type="NCBI Taxonomy" id="1144522"/>
    <lineage>
        <taxon>Eukaryota</taxon>
        <taxon>Metamonada</taxon>
        <taxon>Parabasalia</taxon>
        <taxon>Tritrichomonadida</taxon>
        <taxon>Tritrichomonadidae</taxon>
        <taxon>Tritrichomonas</taxon>
    </lineage>
</organism>
<keyword evidence="1" id="KW-0812">Transmembrane</keyword>
<accession>A0A1J4L141</accession>
<proteinExistence type="predicted"/>
<feature type="transmembrane region" description="Helical" evidence="1">
    <location>
        <begin position="30"/>
        <end position="55"/>
    </location>
</feature>